<dbReference type="Proteomes" id="UP000019226">
    <property type="component" value="Chromosome"/>
</dbReference>
<dbReference type="GeneID" id="82877926"/>
<feature type="region of interest" description="Disordered" evidence="1">
    <location>
        <begin position="33"/>
        <end position="66"/>
    </location>
</feature>
<dbReference type="PROSITE" id="PS51257">
    <property type="entry name" value="PROKAR_LIPOPROTEIN"/>
    <property type="match status" value="1"/>
</dbReference>
<organism evidence="3 4">
    <name type="scientific">Corynebacterium casei LMG S-19264</name>
    <dbReference type="NCBI Taxonomy" id="1285583"/>
    <lineage>
        <taxon>Bacteria</taxon>
        <taxon>Bacillati</taxon>
        <taxon>Actinomycetota</taxon>
        <taxon>Actinomycetes</taxon>
        <taxon>Mycobacteriales</taxon>
        <taxon>Corynebacteriaceae</taxon>
        <taxon>Corynebacterium</taxon>
    </lineage>
</organism>
<gene>
    <name evidence="3" type="ORF">CCASEI_08965</name>
</gene>
<name>A0ABN4CDH0_9CORY</name>
<reference evidence="4" key="1">
    <citation type="submission" date="2013-02" db="EMBL/GenBank/DDBJ databases">
        <title>The complete genome sequence of Corynebacterium casei LMG S-19264 (=DSM 44701).</title>
        <authorList>
            <person name="Ruckert C."/>
            <person name="Albersmeier A."/>
            <person name="Kalinowski J."/>
        </authorList>
    </citation>
    <scope>NUCLEOTIDE SEQUENCE [LARGE SCALE GENOMIC DNA]</scope>
    <source>
        <strain evidence="4">LMG S-19264</strain>
    </source>
</reference>
<feature type="chain" id="PRO_5046059204" description="Secreted protein" evidence="2">
    <location>
        <begin position="31"/>
        <end position="128"/>
    </location>
</feature>
<feature type="compositionally biased region" description="Polar residues" evidence="1">
    <location>
        <begin position="40"/>
        <end position="52"/>
    </location>
</feature>
<evidence type="ECO:0000256" key="2">
    <source>
        <dbReference type="SAM" id="SignalP"/>
    </source>
</evidence>
<evidence type="ECO:0008006" key="5">
    <source>
        <dbReference type="Google" id="ProtNLM"/>
    </source>
</evidence>
<sequence length="128" mass="13189">MNFRKNRTVSVGFVAAAATMLLTGCTINMGGGSPEAEANDSVTGATSSQTIENAADGTGDSNGGVDSFLEGGYLPELGESAVVGNLTDVFNPCTEVPSEFYESLGMSELKTVLENESTPACYLTMEGN</sequence>
<evidence type="ECO:0000313" key="3">
    <source>
        <dbReference type="EMBL" id="AHI20356.1"/>
    </source>
</evidence>
<feature type="signal peptide" evidence="2">
    <location>
        <begin position="1"/>
        <end position="30"/>
    </location>
</feature>
<evidence type="ECO:0000256" key="1">
    <source>
        <dbReference type="SAM" id="MobiDB-lite"/>
    </source>
</evidence>
<keyword evidence="2" id="KW-0732">Signal</keyword>
<proteinExistence type="predicted"/>
<evidence type="ECO:0000313" key="4">
    <source>
        <dbReference type="Proteomes" id="UP000019226"/>
    </source>
</evidence>
<protein>
    <recommendedName>
        <fullName evidence="5">Secreted protein</fullName>
    </recommendedName>
</protein>
<keyword evidence="4" id="KW-1185">Reference proteome</keyword>
<accession>A0ABN4CDH0</accession>
<dbReference type="EMBL" id="CP004350">
    <property type="protein sequence ID" value="AHI20356.1"/>
    <property type="molecule type" value="Genomic_DNA"/>
</dbReference>
<dbReference type="RefSeq" id="WP_139017181.1">
    <property type="nucleotide sequence ID" value="NZ_CP004350.1"/>
</dbReference>